<sequence length="436" mass="47877">MQLSSPLWIAGVAVLGLVANVVVLIGCVSPATKDIALYRVNLALLADALEKLAVGYKSDNRNRTQLLRSDLPTYWYWGMSGICNVLETGETRCRRAFPPTPSLVGLLEDSLRDSLGDNQEQKIKGVVDSWNATLNSTRATRLAANSAGFAAKSKASASLVVAAAGLDGAAAFLALCLPNATKKRLLHYAPAISGLLTLSASALAWLSMQDGVQGVAGSAEQVGPAIIVLLVGGMLQLLYYGGAGFGACKNPSSEMTRNEKIGFEGEFHMYSWFKDRLPGWSPQNWTSRLRKHAGFPDFTEPEWQYADFTYDDVGGDMLRLLRKEGVPVSPDWSARTRYHIEVKSTTAGCDAEFFVSQYQVQRMHEYANDRFNAYILVRVFQSQFGVPWILTCRRFFVDPRPGVHPGLLWGPLQDDGYYPVRTVSAPNIDWSESCIS</sequence>
<dbReference type="RefSeq" id="XP_062641993.1">
    <property type="nucleotide sequence ID" value="XM_062796771.1"/>
</dbReference>
<dbReference type="Proteomes" id="UP001302602">
    <property type="component" value="Unassembled WGS sequence"/>
</dbReference>
<organism evidence="2 3">
    <name type="scientific">Parathielavia appendiculata</name>
    <dbReference type="NCBI Taxonomy" id="2587402"/>
    <lineage>
        <taxon>Eukaryota</taxon>
        <taxon>Fungi</taxon>
        <taxon>Dikarya</taxon>
        <taxon>Ascomycota</taxon>
        <taxon>Pezizomycotina</taxon>
        <taxon>Sordariomycetes</taxon>
        <taxon>Sordariomycetidae</taxon>
        <taxon>Sordariales</taxon>
        <taxon>Chaetomiaceae</taxon>
        <taxon>Parathielavia</taxon>
    </lineage>
</organism>
<evidence type="ECO:0000313" key="3">
    <source>
        <dbReference type="Proteomes" id="UP001302602"/>
    </source>
</evidence>
<proteinExistence type="predicted"/>
<dbReference type="AlphaFoldDB" id="A0AAN6YXX5"/>
<dbReference type="GeneID" id="87833539"/>
<evidence type="ECO:0008006" key="4">
    <source>
        <dbReference type="Google" id="ProtNLM"/>
    </source>
</evidence>
<evidence type="ECO:0000256" key="1">
    <source>
        <dbReference type="SAM" id="Phobius"/>
    </source>
</evidence>
<feature type="transmembrane region" description="Helical" evidence="1">
    <location>
        <begin position="6"/>
        <end position="29"/>
    </location>
</feature>
<reference evidence="2" key="2">
    <citation type="submission" date="2023-05" db="EMBL/GenBank/DDBJ databases">
        <authorList>
            <consortium name="Lawrence Berkeley National Laboratory"/>
            <person name="Steindorff A."/>
            <person name="Hensen N."/>
            <person name="Bonometti L."/>
            <person name="Westerberg I."/>
            <person name="Brannstrom I.O."/>
            <person name="Guillou S."/>
            <person name="Cros-Aarteil S."/>
            <person name="Calhoun S."/>
            <person name="Haridas S."/>
            <person name="Kuo A."/>
            <person name="Mondo S."/>
            <person name="Pangilinan J."/>
            <person name="Riley R."/>
            <person name="Labutti K."/>
            <person name="Andreopoulos B."/>
            <person name="Lipzen A."/>
            <person name="Chen C."/>
            <person name="Yanf M."/>
            <person name="Daum C."/>
            <person name="Ng V."/>
            <person name="Clum A."/>
            <person name="Ohm R."/>
            <person name="Martin F."/>
            <person name="Silar P."/>
            <person name="Natvig D."/>
            <person name="Lalanne C."/>
            <person name="Gautier V."/>
            <person name="Ament-Velasquez S.L."/>
            <person name="Kruys A."/>
            <person name="Hutchinson M.I."/>
            <person name="Powell A.J."/>
            <person name="Barry K."/>
            <person name="Miller A.N."/>
            <person name="Grigoriev I.V."/>
            <person name="Debuchy R."/>
            <person name="Gladieux P."/>
            <person name="Thoren M.H."/>
            <person name="Johannesson H."/>
        </authorList>
    </citation>
    <scope>NUCLEOTIDE SEQUENCE</scope>
    <source>
        <strain evidence="2">CBS 731.68</strain>
    </source>
</reference>
<keyword evidence="1" id="KW-0812">Transmembrane</keyword>
<keyword evidence="1" id="KW-1133">Transmembrane helix</keyword>
<protein>
    <recommendedName>
        <fullName evidence="4">Protein NO VEIN C-terminal domain-containing protein</fullName>
    </recommendedName>
</protein>
<name>A0AAN6YXX5_9PEZI</name>
<reference evidence="2" key="1">
    <citation type="journal article" date="2023" name="Mol. Phylogenet. Evol.">
        <title>Genome-scale phylogeny and comparative genomics of the fungal order Sordariales.</title>
        <authorList>
            <person name="Hensen N."/>
            <person name="Bonometti L."/>
            <person name="Westerberg I."/>
            <person name="Brannstrom I.O."/>
            <person name="Guillou S."/>
            <person name="Cros-Aarteil S."/>
            <person name="Calhoun S."/>
            <person name="Haridas S."/>
            <person name="Kuo A."/>
            <person name="Mondo S."/>
            <person name="Pangilinan J."/>
            <person name="Riley R."/>
            <person name="LaButti K."/>
            <person name="Andreopoulos B."/>
            <person name="Lipzen A."/>
            <person name="Chen C."/>
            <person name="Yan M."/>
            <person name="Daum C."/>
            <person name="Ng V."/>
            <person name="Clum A."/>
            <person name="Steindorff A."/>
            <person name="Ohm R.A."/>
            <person name="Martin F."/>
            <person name="Silar P."/>
            <person name="Natvig D.O."/>
            <person name="Lalanne C."/>
            <person name="Gautier V."/>
            <person name="Ament-Velasquez S.L."/>
            <person name="Kruys A."/>
            <person name="Hutchinson M.I."/>
            <person name="Powell A.J."/>
            <person name="Barry K."/>
            <person name="Miller A.N."/>
            <person name="Grigoriev I.V."/>
            <person name="Debuchy R."/>
            <person name="Gladieux P."/>
            <person name="Hiltunen Thoren M."/>
            <person name="Johannesson H."/>
        </authorList>
    </citation>
    <scope>NUCLEOTIDE SEQUENCE</scope>
    <source>
        <strain evidence="2">CBS 731.68</strain>
    </source>
</reference>
<feature type="transmembrane region" description="Helical" evidence="1">
    <location>
        <begin position="226"/>
        <end position="248"/>
    </location>
</feature>
<dbReference type="EMBL" id="MU853277">
    <property type="protein sequence ID" value="KAK4118220.1"/>
    <property type="molecule type" value="Genomic_DNA"/>
</dbReference>
<keyword evidence="3" id="KW-1185">Reference proteome</keyword>
<comment type="caution">
    <text evidence="2">The sequence shown here is derived from an EMBL/GenBank/DDBJ whole genome shotgun (WGS) entry which is preliminary data.</text>
</comment>
<gene>
    <name evidence="2" type="ORF">N657DRAFT_685390</name>
</gene>
<evidence type="ECO:0000313" key="2">
    <source>
        <dbReference type="EMBL" id="KAK4118220.1"/>
    </source>
</evidence>
<feature type="transmembrane region" description="Helical" evidence="1">
    <location>
        <begin position="185"/>
        <end position="206"/>
    </location>
</feature>
<accession>A0AAN6YXX5</accession>
<keyword evidence="1" id="KW-0472">Membrane</keyword>